<organism evidence="1 2">
    <name type="scientific">Hygrophoropsis aurantiaca</name>
    <dbReference type="NCBI Taxonomy" id="72124"/>
    <lineage>
        <taxon>Eukaryota</taxon>
        <taxon>Fungi</taxon>
        <taxon>Dikarya</taxon>
        <taxon>Basidiomycota</taxon>
        <taxon>Agaricomycotina</taxon>
        <taxon>Agaricomycetes</taxon>
        <taxon>Agaricomycetidae</taxon>
        <taxon>Boletales</taxon>
        <taxon>Coniophorineae</taxon>
        <taxon>Hygrophoropsidaceae</taxon>
        <taxon>Hygrophoropsis</taxon>
    </lineage>
</organism>
<evidence type="ECO:0000313" key="1">
    <source>
        <dbReference type="EMBL" id="KAH7905738.1"/>
    </source>
</evidence>
<keyword evidence="2" id="KW-1185">Reference proteome</keyword>
<name>A0ACB7ZY78_9AGAM</name>
<evidence type="ECO:0000313" key="2">
    <source>
        <dbReference type="Proteomes" id="UP000790377"/>
    </source>
</evidence>
<proteinExistence type="predicted"/>
<dbReference type="EMBL" id="MU268132">
    <property type="protein sequence ID" value="KAH7905738.1"/>
    <property type="molecule type" value="Genomic_DNA"/>
</dbReference>
<dbReference type="Proteomes" id="UP000790377">
    <property type="component" value="Unassembled WGS sequence"/>
</dbReference>
<gene>
    <name evidence="1" type="ORF">BJ138DRAFT_727718</name>
</gene>
<accession>A0ACB7ZY78</accession>
<comment type="caution">
    <text evidence="1">The sequence shown here is derived from an EMBL/GenBank/DDBJ whole genome shotgun (WGS) entry which is preliminary data.</text>
</comment>
<sequence>MADPTIIQLQKIQTTNYLTAAAGTLVAYDHVLALSQEVDYIWNRKWSSTTALYLIARYSGTLTMMCLTAGHLYITWSYSVIVKMVLAVSWGQNIFLLAMQALLAIRVYALCHQSKKVLYFLLTFYILQAITVVVMTVLPFNTPTLQKSIVAIGPAIGSVEQNIDSVGPLFSPLILDSTFVSVVFDAALLAFALSAFMRHAFEAKTRDRRWSINVLVRTLVADHLLFFVCNLAWLVLSVAANYINELNFSLMTSLNAEDVFNALAVVVGPCMVISLRAMENKTREGGGTLGDKMSTMRFDVQERPTGTTQSQSALEEGGGFRAAEDSVQIDPRVF</sequence>
<reference evidence="1" key="1">
    <citation type="journal article" date="2021" name="New Phytol.">
        <title>Evolutionary innovations through gain and loss of genes in the ectomycorrhizal Boletales.</title>
        <authorList>
            <person name="Wu G."/>
            <person name="Miyauchi S."/>
            <person name="Morin E."/>
            <person name="Kuo A."/>
            <person name="Drula E."/>
            <person name="Varga T."/>
            <person name="Kohler A."/>
            <person name="Feng B."/>
            <person name="Cao Y."/>
            <person name="Lipzen A."/>
            <person name="Daum C."/>
            <person name="Hundley H."/>
            <person name="Pangilinan J."/>
            <person name="Johnson J."/>
            <person name="Barry K."/>
            <person name="LaButti K."/>
            <person name="Ng V."/>
            <person name="Ahrendt S."/>
            <person name="Min B."/>
            <person name="Choi I.G."/>
            <person name="Park H."/>
            <person name="Plett J.M."/>
            <person name="Magnuson J."/>
            <person name="Spatafora J.W."/>
            <person name="Nagy L.G."/>
            <person name="Henrissat B."/>
            <person name="Grigoriev I.V."/>
            <person name="Yang Z.L."/>
            <person name="Xu J."/>
            <person name="Martin F.M."/>
        </authorList>
    </citation>
    <scope>NUCLEOTIDE SEQUENCE</scope>
    <source>
        <strain evidence="1">ATCC 28755</strain>
    </source>
</reference>
<protein>
    <submittedName>
        <fullName evidence="1">Uncharacterized protein</fullName>
    </submittedName>
</protein>